<evidence type="ECO:0000259" key="3">
    <source>
        <dbReference type="Pfam" id="PF05089"/>
    </source>
</evidence>
<reference evidence="6" key="1">
    <citation type="submission" date="2024-07" db="EMBL/GenBank/DDBJ databases">
        <title>Complete genome sequence of Verrucomicrobiaceae bacterium NT6N.</title>
        <authorList>
            <person name="Huang C."/>
            <person name="Takami H."/>
            <person name="Hamasaki K."/>
        </authorList>
    </citation>
    <scope>NUCLEOTIDE SEQUENCE</scope>
    <source>
        <strain evidence="6">NT6N</strain>
    </source>
</reference>
<proteinExistence type="predicted"/>
<evidence type="ECO:0000259" key="4">
    <source>
        <dbReference type="Pfam" id="PF12971"/>
    </source>
</evidence>
<organism evidence="6">
    <name type="scientific">Oceaniferula spumae</name>
    <dbReference type="NCBI Taxonomy" id="2979115"/>
    <lineage>
        <taxon>Bacteria</taxon>
        <taxon>Pseudomonadati</taxon>
        <taxon>Verrucomicrobiota</taxon>
        <taxon>Verrucomicrobiia</taxon>
        <taxon>Verrucomicrobiales</taxon>
        <taxon>Verrucomicrobiaceae</taxon>
        <taxon>Oceaniferula</taxon>
    </lineage>
</organism>
<dbReference type="PANTHER" id="PTHR12872">
    <property type="entry name" value="ALPHA-N-ACETYLGLUCOSAMINIDASE"/>
    <property type="match status" value="1"/>
</dbReference>
<dbReference type="Gene3D" id="3.20.20.80">
    <property type="entry name" value="Glycosidases"/>
    <property type="match status" value="1"/>
</dbReference>
<feature type="domain" description="Alpha-N-acetylglucosaminidase C-terminal" evidence="5">
    <location>
        <begin position="473"/>
        <end position="690"/>
    </location>
</feature>
<dbReference type="InterPro" id="IPR024240">
    <property type="entry name" value="NAGLU_N"/>
</dbReference>
<dbReference type="InterPro" id="IPR029018">
    <property type="entry name" value="Hex-like_dom2"/>
</dbReference>
<dbReference type="GO" id="GO:0016787">
    <property type="term" value="F:hydrolase activity"/>
    <property type="evidence" value="ECO:0007669"/>
    <property type="project" value="UniProtKB-KW"/>
</dbReference>
<dbReference type="InterPro" id="IPR024732">
    <property type="entry name" value="NAGLU_C"/>
</dbReference>
<protein>
    <submittedName>
        <fullName evidence="6">Alpha-N-acetylglucosaminidase</fullName>
    </submittedName>
</protein>
<dbReference type="InterPro" id="IPR024733">
    <property type="entry name" value="NAGLU_tim-barrel"/>
</dbReference>
<dbReference type="Pfam" id="PF12971">
    <property type="entry name" value="NAGLU_N"/>
    <property type="match status" value="1"/>
</dbReference>
<evidence type="ECO:0000256" key="1">
    <source>
        <dbReference type="ARBA" id="ARBA00022801"/>
    </source>
</evidence>
<sequence>MRPILTTLLAALLSAISCHASDEVSAARGVLERTFGDDGKDLVAGIEMKLVKGTPNQPDSYAYHAKNGKLTLEGTSPVAICRAAYDYLKANNLGTVGWAGPRLRLPDGPDKWPDAPLTQVTSPFQWRHCYNAVTSGYTTPYWTWERWEQELDWLALHGFNMVMAPVAFEAIEFRVWKQMGLTDQEISDFDTGPAHLPWLRMGCISNVGGDLNEAWHNNQIALQKKLLARMRELGIEPVVQGFGGFVPHAMKRLHPDVRFENTLWNGGFPPSQRPYTMLPDTPLWGEIMRRCITEWKKEFGEAKYWLVDSFNELQLPNTGEPPAEMLARFGKATFDAIRSADPDAVWVLQGWMFNYQRDIWNKDTVKGFVNSVPANDLIVLDYANDYNPNWDDFSAFHGRLWMMGYVPNMGGKTAYCGKMQFYADQAANTLASKERGNLTGFTISGEGLENNEILYELMSDTAWTSKPVDLDTWLPNYIANRYGRPSDELAEAWNGLRNSVYNNFTPHPSYGWQKMQLAHGSSYRGAAFPSAIRKFLAQAEEFGSQSNYRDDAVEMAAQALALKADEWLVCARELQSQGDVEGFKSAVDHACKLLLQADQLLESHSYLTLENWIAHARNHEGTAADKDAWEANAKQLITIWGPPVNDYSCRVWSGLIRDFYVPRMQAMTSAMAEGKNFDRRSWERNWVDSTGISKIKKLENPAASARDWVEAAYQKPVPSPQLAGDVIGTWEPGKVTTDWTEVEWPLDVALLNDLAGVRFQFTGGNHRLDIRKASIIADGKAISTDKHDGEAGEIHRSNIYRFNIPKGTRANNTLVLKAEVRSLFQAQSNGKIFAIKKK</sequence>
<dbReference type="Gene3D" id="3.30.379.10">
    <property type="entry name" value="Chitobiase/beta-hexosaminidase domain 2-like"/>
    <property type="match status" value="1"/>
</dbReference>
<dbReference type="InterPro" id="IPR017853">
    <property type="entry name" value="GH"/>
</dbReference>
<gene>
    <name evidence="6" type="ORF">NT6N_15910</name>
</gene>
<feature type="domain" description="Alpha-N-acetylglucosaminidase tim-barrel" evidence="3">
    <location>
        <begin position="127"/>
        <end position="464"/>
    </location>
</feature>
<keyword evidence="2" id="KW-0732">Signal</keyword>
<keyword evidence="1" id="KW-0378">Hydrolase</keyword>
<feature type="signal peptide" evidence="2">
    <location>
        <begin position="1"/>
        <end position="20"/>
    </location>
</feature>
<evidence type="ECO:0000313" key="6">
    <source>
        <dbReference type="EMBL" id="BDS06551.1"/>
    </source>
</evidence>
<dbReference type="PROSITE" id="PS51257">
    <property type="entry name" value="PROKAR_LIPOPROTEIN"/>
    <property type="match status" value="1"/>
</dbReference>
<dbReference type="SUPFAM" id="SSF51445">
    <property type="entry name" value="(Trans)glycosidases"/>
    <property type="match status" value="1"/>
</dbReference>
<dbReference type="Gene3D" id="1.20.120.670">
    <property type="entry name" value="N-acetyl-b-d-glucoasminidase"/>
    <property type="match status" value="1"/>
</dbReference>
<evidence type="ECO:0000256" key="2">
    <source>
        <dbReference type="SAM" id="SignalP"/>
    </source>
</evidence>
<evidence type="ECO:0000259" key="5">
    <source>
        <dbReference type="Pfam" id="PF12972"/>
    </source>
</evidence>
<name>A0AAT9FKM1_9BACT</name>
<dbReference type="AlphaFoldDB" id="A0AAT9FKM1"/>
<dbReference type="GO" id="GO:0005975">
    <property type="term" value="P:carbohydrate metabolic process"/>
    <property type="evidence" value="ECO:0007669"/>
    <property type="project" value="UniProtKB-ARBA"/>
</dbReference>
<dbReference type="Pfam" id="PF05089">
    <property type="entry name" value="NAGLU"/>
    <property type="match status" value="1"/>
</dbReference>
<dbReference type="KEGG" id="osu:NT6N_15910"/>
<dbReference type="InterPro" id="IPR007781">
    <property type="entry name" value="NAGLU"/>
</dbReference>
<dbReference type="EMBL" id="AP026866">
    <property type="protein sequence ID" value="BDS06551.1"/>
    <property type="molecule type" value="Genomic_DNA"/>
</dbReference>
<dbReference type="PANTHER" id="PTHR12872:SF1">
    <property type="entry name" value="ALPHA-N-ACETYLGLUCOSAMINIDASE"/>
    <property type="match status" value="1"/>
</dbReference>
<feature type="chain" id="PRO_5043681021" evidence="2">
    <location>
        <begin position="21"/>
        <end position="838"/>
    </location>
</feature>
<dbReference type="Pfam" id="PF12972">
    <property type="entry name" value="NAGLU_C"/>
    <property type="match status" value="1"/>
</dbReference>
<accession>A0AAT9FKM1</accession>
<feature type="domain" description="Alpha-N-acetylglucosaminidase N-terminal" evidence="4">
    <location>
        <begin position="26"/>
        <end position="107"/>
    </location>
</feature>